<sequence length="412" mass="44433">MLFINIKELCGILPAGKSRLQGAEMTEMQTIKNAWLKVQDGKIIDFGSMNSSTDDFHLTTKDTIDASGKFMLPAWCDSHTHLVFAAPREEEFVMKIQGKTYEEIAAAGGGILNSARKLANTSEDALYESAAKRLEEVMSLGTGAIEIKSGYGLSYEAELKMLRVIRRLKENYPLPVKATFLGAHAFPQEFKQNHGGYIDLLINQLLPTIADEGLADYIDAFCEQGYFSIAETERIIDAGAKYGLKAKIHANQFTSSGATEACIKKGALSVDHLEVTDDAVIKSLKGSETMPTLLPSCSLFINIPFADARGMINAGLGVALASDFNPGTTPTGNMNLAVALACIRMKMLPTEAINAATLNGAYAMDLAATHGSITVGKQANLILTKEIPSLAYLPYAFGSNLVENVFINGKKV</sequence>
<feature type="binding site" evidence="7">
    <location>
        <position position="151"/>
    </location>
    <ligand>
        <name>N-formimidoyl-L-glutamate</name>
        <dbReference type="ChEBI" id="CHEBI:58928"/>
    </ligand>
</feature>
<dbReference type="Pfam" id="PF01979">
    <property type="entry name" value="Amidohydro_1"/>
    <property type="match status" value="1"/>
</dbReference>
<evidence type="ECO:0000313" key="9">
    <source>
        <dbReference type="EMBL" id="SMO40403.1"/>
    </source>
</evidence>
<dbReference type="Gene3D" id="3.20.20.140">
    <property type="entry name" value="Metal-dependent hydrolases"/>
    <property type="match status" value="1"/>
</dbReference>
<dbReference type="InterPro" id="IPR011059">
    <property type="entry name" value="Metal-dep_hydrolase_composite"/>
</dbReference>
<gene>
    <name evidence="7" type="primary">hutI</name>
    <name evidence="9" type="ORF">SAMN06265350_101572</name>
</gene>
<dbReference type="GO" id="GO:0005506">
    <property type="term" value="F:iron ion binding"/>
    <property type="evidence" value="ECO:0007669"/>
    <property type="project" value="UniProtKB-UniRule"/>
</dbReference>
<keyword evidence="2 7" id="KW-0479">Metal-binding</keyword>
<evidence type="ECO:0000256" key="7">
    <source>
        <dbReference type="HAMAP-Rule" id="MF_00372"/>
    </source>
</evidence>
<dbReference type="InterPro" id="IPR032466">
    <property type="entry name" value="Metal_Hydrolase"/>
</dbReference>
<evidence type="ECO:0000313" key="10">
    <source>
        <dbReference type="Proteomes" id="UP000315971"/>
    </source>
</evidence>
<proteinExistence type="inferred from homology"/>
<reference evidence="9 10" key="1">
    <citation type="submission" date="2017-05" db="EMBL/GenBank/DDBJ databases">
        <authorList>
            <person name="Varghese N."/>
            <person name="Submissions S."/>
        </authorList>
    </citation>
    <scope>NUCLEOTIDE SEQUENCE [LARGE SCALE GENOMIC DNA]</scope>
    <source>
        <strain evidence="9 10">DSM 21342</strain>
    </source>
</reference>
<evidence type="ECO:0000259" key="8">
    <source>
        <dbReference type="Pfam" id="PF01979"/>
    </source>
</evidence>
<comment type="pathway">
    <text evidence="7">Amino-acid degradation; L-histidine degradation into L-glutamate; N-formimidoyl-L-glutamate from L-histidine: step 3/3.</text>
</comment>
<feature type="binding site" evidence="7">
    <location>
        <position position="79"/>
    </location>
    <ligand>
        <name>Zn(2+)</name>
        <dbReference type="ChEBI" id="CHEBI:29105"/>
    </ligand>
</feature>
<keyword evidence="3 7" id="KW-0378">Hydrolase</keyword>
<keyword evidence="6 7" id="KW-0408">Iron</keyword>
<keyword evidence="4 7" id="KW-0369">Histidine metabolism</keyword>
<evidence type="ECO:0000256" key="4">
    <source>
        <dbReference type="ARBA" id="ARBA00022808"/>
    </source>
</evidence>
<feature type="binding site" evidence="7">
    <location>
        <position position="151"/>
    </location>
    <ligand>
        <name>4-imidazolone-5-propanoate</name>
        <dbReference type="ChEBI" id="CHEBI:77893"/>
    </ligand>
</feature>
<comment type="function">
    <text evidence="7">Catalyzes the hydrolytic cleavage of the carbon-nitrogen bond in imidazolone-5-propanoate to yield N-formimidoyl-L-glutamate. It is the third step in the universal histidine degradation pathway.</text>
</comment>
<keyword evidence="5 7" id="KW-0862">Zinc</keyword>
<feature type="binding site" evidence="7">
    <location>
        <position position="328"/>
    </location>
    <ligand>
        <name>4-imidazolone-5-propanoate</name>
        <dbReference type="ChEBI" id="CHEBI:77893"/>
    </ligand>
</feature>
<feature type="binding site" evidence="7">
    <location>
        <position position="252"/>
    </location>
    <ligand>
        <name>4-imidazolone-5-propanoate</name>
        <dbReference type="ChEBI" id="CHEBI:77893"/>
    </ligand>
</feature>
<feature type="binding site" evidence="7">
    <location>
        <position position="323"/>
    </location>
    <ligand>
        <name>Zn(2+)</name>
        <dbReference type="ChEBI" id="CHEBI:29105"/>
    </ligand>
</feature>
<feature type="binding site" evidence="7">
    <location>
        <position position="327"/>
    </location>
    <ligand>
        <name>N-formimidoyl-L-glutamate</name>
        <dbReference type="ChEBI" id="CHEBI:58928"/>
    </ligand>
</feature>
<dbReference type="InterPro" id="IPR006680">
    <property type="entry name" value="Amidohydro-rel"/>
</dbReference>
<evidence type="ECO:0000256" key="5">
    <source>
        <dbReference type="ARBA" id="ARBA00022833"/>
    </source>
</evidence>
<feature type="binding site" evidence="7">
    <location>
        <position position="184"/>
    </location>
    <ligand>
        <name>4-imidazolone-5-propanoate</name>
        <dbReference type="ChEBI" id="CHEBI:77893"/>
    </ligand>
</feature>
<dbReference type="SUPFAM" id="SSF51338">
    <property type="entry name" value="Composite domain of metallo-dependent hydrolases"/>
    <property type="match status" value="1"/>
</dbReference>
<organism evidence="9 10">
    <name type="scientific">Solitalea koreensis</name>
    <dbReference type="NCBI Taxonomy" id="543615"/>
    <lineage>
        <taxon>Bacteria</taxon>
        <taxon>Pseudomonadati</taxon>
        <taxon>Bacteroidota</taxon>
        <taxon>Sphingobacteriia</taxon>
        <taxon>Sphingobacteriales</taxon>
        <taxon>Sphingobacteriaceae</taxon>
        <taxon>Solitalea</taxon>
    </lineage>
</organism>
<dbReference type="GO" id="GO:0050480">
    <property type="term" value="F:imidazolonepropionase activity"/>
    <property type="evidence" value="ECO:0007669"/>
    <property type="project" value="UniProtKB-UniRule"/>
</dbReference>
<dbReference type="GO" id="GO:0019557">
    <property type="term" value="P:L-histidine catabolic process to glutamate and formate"/>
    <property type="evidence" value="ECO:0007669"/>
    <property type="project" value="UniProtKB-UniPathway"/>
</dbReference>
<dbReference type="OrthoDB" id="9776455at2"/>
<dbReference type="PANTHER" id="PTHR42752:SF1">
    <property type="entry name" value="IMIDAZOLONEPROPIONASE-RELATED"/>
    <property type="match status" value="1"/>
</dbReference>
<dbReference type="RefSeq" id="WP_142601271.1">
    <property type="nucleotide sequence ID" value="NZ_FXSZ01000001.1"/>
</dbReference>
<evidence type="ECO:0000256" key="3">
    <source>
        <dbReference type="ARBA" id="ARBA00022801"/>
    </source>
</evidence>
<protein>
    <recommendedName>
        <fullName evidence="1 7">Imidazolonepropionase</fullName>
        <ecNumber evidence="1 7">3.5.2.7</ecNumber>
    </recommendedName>
    <alternativeName>
        <fullName evidence="7">Imidazolone-5-propionate hydrolase</fullName>
    </alternativeName>
</protein>
<dbReference type="NCBIfam" id="TIGR01224">
    <property type="entry name" value="hutI"/>
    <property type="match status" value="1"/>
</dbReference>
<keyword evidence="10" id="KW-1185">Reference proteome</keyword>
<feature type="domain" description="Amidohydrolase-related" evidence="8">
    <location>
        <begin position="70"/>
        <end position="412"/>
    </location>
</feature>
<dbReference type="Gene3D" id="2.30.40.10">
    <property type="entry name" value="Urease, subunit C, domain 1"/>
    <property type="match status" value="1"/>
</dbReference>
<dbReference type="GO" id="GO:0008270">
    <property type="term" value="F:zinc ion binding"/>
    <property type="evidence" value="ECO:0007669"/>
    <property type="project" value="UniProtKB-UniRule"/>
</dbReference>
<accession>A0A521B001</accession>
<feature type="binding site" evidence="7">
    <location>
        <position position="81"/>
    </location>
    <ligand>
        <name>Zn(2+)</name>
        <dbReference type="ChEBI" id="CHEBI:29105"/>
    </ligand>
</feature>
<keyword evidence="7" id="KW-0963">Cytoplasm</keyword>
<comment type="similarity">
    <text evidence="7">Belongs to the metallo-dependent hydrolases superfamily. HutI family.</text>
</comment>
<comment type="catalytic activity">
    <reaction evidence="7">
        <text>4-imidazolone-5-propanoate + H2O = N-formimidoyl-L-glutamate</text>
        <dbReference type="Rhea" id="RHEA:23660"/>
        <dbReference type="ChEBI" id="CHEBI:15377"/>
        <dbReference type="ChEBI" id="CHEBI:58928"/>
        <dbReference type="ChEBI" id="CHEBI:77893"/>
        <dbReference type="EC" id="3.5.2.7"/>
    </reaction>
</comment>
<dbReference type="EC" id="3.5.2.7" evidence="1 7"/>
<dbReference type="EMBL" id="FXSZ01000001">
    <property type="protein sequence ID" value="SMO40403.1"/>
    <property type="molecule type" value="Genomic_DNA"/>
</dbReference>
<comment type="cofactor">
    <cofactor evidence="7">
        <name>Zn(2+)</name>
        <dbReference type="ChEBI" id="CHEBI:29105"/>
    </cofactor>
    <cofactor evidence="7">
        <name>Fe(3+)</name>
        <dbReference type="ChEBI" id="CHEBI:29034"/>
    </cofactor>
    <text evidence="7">Binds 1 zinc or iron ion per subunit.</text>
</comment>
<dbReference type="GO" id="GO:0005737">
    <property type="term" value="C:cytoplasm"/>
    <property type="evidence" value="ECO:0007669"/>
    <property type="project" value="UniProtKB-SubCell"/>
</dbReference>
<name>A0A521B001_9SPHI</name>
<evidence type="ECO:0000256" key="2">
    <source>
        <dbReference type="ARBA" id="ARBA00022723"/>
    </source>
</evidence>
<dbReference type="FunFam" id="3.20.20.140:FF:000007">
    <property type="entry name" value="Imidazolonepropionase"/>
    <property type="match status" value="1"/>
</dbReference>
<dbReference type="GO" id="GO:0019556">
    <property type="term" value="P:L-histidine catabolic process to glutamate and formamide"/>
    <property type="evidence" value="ECO:0007669"/>
    <property type="project" value="UniProtKB-UniRule"/>
</dbReference>
<feature type="binding site" evidence="7">
    <location>
        <position position="249"/>
    </location>
    <ligand>
        <name>Zn(2+)</name>
        <dbReference type="ChEBI" id="CHEBI:29105"/>
    </ligand>
</feature>
<feature type="binding site" evidence="7">
    <location>
        <position position="325"/>
    </location>
    <ligand>
        <name>N-formimidoyl-L-glutamate</name>
        <dbReference type="ChEBI" id="CHEBI:58928"/>
    </ligand>
</feature>
<dbReference type="AlphaFoldDB" id="A0A521B001"/>
<dbReference type="HAMAP" id="MF_00372">
    <property type="entry name" value="HutI"/>
    <property type="match status" value="1"/>
</dbReference>
<dbReference type="SUPFAM" id="SSF51556">
    <property type="entry name" value="Metallo-dependent hydrolases"/>
    <property type="match status" value="1"/>
</dbReference>
<comment type="subcellular location">
    <subcellularLocation>
        <location evidence="7">Cytoplasm</location>
    </subcellularLocation>
</comment>
<dbReference type="PANTHER" id="PTHR42752">
    <property type="entry name" value="IMIDAZOLONEPROPIONASE"/>
    <property type="match status" value="1"/>
</dbReference>
<feature type="binding site" evidence="7">
    <location>
        <position position="79"/>
    </location>
    <ligand>
        <name>Fe(3+)</name>
        <dbReference type="ChEBI" id="CHEBI:29034"/>
    </ligand>
</feature>
<feature type="binding site" evidence="7">
    <location>
        <position position="323"/>
    </location>
    <ligand>
        <name>Fe(3+)</name>
        <dbReference type="ChEBI" id="CHEBI:29034"/>
    </ligand>
</feature>
<feature type="binding site" evidence="7">
    <location>
        <position position="88"/>
    </location>
    <ligand>
        <name>4-imidazolone-5-propanoate</name>
        <dbReference type="ChEBI" id="CHEBI:77893"/>
    </ligand>
</feature>
<feature type="binding site" evidence="7">
    <location>
        <position position="81"/>
    </location>
    <ligand>
        <name>Fe(3+)</name>
        <dbReference type="ChEBI" id="CHEBI:29034"/>
    </ligand>
</feature>
<dbReference type="UniPathway" id="UPA00379">
    <property type="reaction ID" value="UER00551"/>
</dbReference>
<evidence type="ECO:0000256" key="6">
    <source>
        <dbReference type="ARBA" id="ARBA00023004"/>
    </source>
</evidence>
<evidence type="ECO:0000256" key="1">
    <source>
        <dbReference type="ARBA" id="ARBA00012864"/>
    </source>
</evidence>
<dbReference type="Proteomes" id="UP000315971">
    <property type="component" value="Unassembled WGS sequence"/>
</dbReference>
<dbReference type="InterPro" id="IPR005920">
    <property type="entry name" value="HutI"/>
</dbReference>
<feature type="binding site" evidence="7">
    <location>
        <position position="249"/>
    </location>
    <ligand>
        <name>Fe(3+)</name>
        <dbReference type="ChEBI" id="CHEBI:29034"/>
    </ligand>
</feature>